<dbReference type="Proteomes" id="UP000444721">
    <property type="component" value="Unassembled WGS sequence"/>
</dbReference>
<dbReference type="GO" id="GO:0005509">
    <property type="term" value="F:calcium ion binding"/>
    <property type="evidence" value="ECO:0007669"/>
    <property type="project" value="InterPro"/>
</dbReference>
<dbReference type="OMA" id="DMFDSDM"/>
<dbReference type="VEuPathDB" id="AmoebaDB:NfTy_085120"/>
<dbReference type="PROSITE" id="PS50222">
    <property type="entry name" value="EF_HAND_2"/>
    <property type="match status" value="2"/>
</dbReference>
<dbReference type="InterPro" id="IPR011992">
    <property type="entry name" value="EF-hand-dom_pair"/>
</dbReference>
<evidence type="ECO:0000256" key="2">
    <source>
        <dbReference type="ARBA" id="ARBA00022837"/>
    </source>
</evidence>
<dbReference type="InterPro" id="IPR002048">
    <property type="entry name" value="EF_hand_dom"/>
</dbReference>
<dbReference type="Pfam" id="PF13405">
    <property type="entry name" value="EF-hand_6"/>
    <property type="match status" value="1"/>
</dbReference>
<dbReference type="VEuPathDB" id="AmoebaDB:NF0117220"/>
<dbReference type="InterPro" id="IPR050403">
    <property type="entry name" value="Myosin_RLC"/>
</dbReference>
<dbReference type="Pfam" id="PF13499">
    <property type="entry name" value="EF-hand_7"/>
    <property type="match status" value="1"/>
</dbReference>
<dbReference type="Gene3D" id="1.10.238.10">
    <property type="entry name" value="EF-hand"/>
    <property type="match status" value="2"/>
</dbReference>
<dbReference type="SMART" id="SM00054">
    <property type="entry name" value="EFh"/>
    <property type="match status" value="2"/>
</dbReference>
<dbReference type="PANTHER" id="PTHR23049">
    <property type="entry name" value="MYOSIN REGULATORY LIGHT CHAIN 2"/>
    <property type="match status" value="1"/>
</dbReference>
<dbReference type="PROSITE" id="PS00018">
    <property type="entry name" value="EF_HAND_1"/>
    <property type="match status" value="2"/>
</dbReference>
<dbReference type="OrthoDB" id="26525at2759"/>
<accession>A0A6A5BPG4</accession>
<proteinExistence type="predicted"/>
<dbReference type="EMBL" id="VFQX01000041">
    <property type="protein sequence ID" value="KAF0976088.1"/>
    <property type="molecule type" value="Genomic_DNA"/>
</dbReference>
<keyword evidence="2" id="KW-0106">Calcium</keyword>
<name>A0A6A5BPG4_NAEFO</name>
<feature type="domain" description="EF-hand" evidence="3">
    <location>
        <begin position="111"/>
        <end position="146"/>
    </location>
</feature>
<organism evidence="4 5">
    <name type="scientific">Naegleria fowleri</name>
    <name type="common">Brain eating amoeba</name>
    <dbReference type="NCBI Taxonomy" id="5763"/>
    <lineage>
        <taxon>Eukaryota</taxon>
        <taxon>Discoba</taxon>
        <taxon>Heterolobosea</taxon>
        <taxon>Tetramitia</taxon>
        <taxon>Eutetramitia</taxon>
        <taxon>Vahlkampfiidae</taxon>
        <taxon>Naegleria</taxon>
    </lineage>
</organism>
<comment type="caution">
    <text evidence="4">The sequence shown here is derived from an EMBL/GenBank/DDBJ whole genome shotgun (WGS) entry which is preliminary data.</text>
</comment>
<dbReference type="InterPro" id="IPR018247">
    <property type="entry name" value="EF_Hand_1_Ca_BS"/>
</dbReference>
<feature type="domain" description="EF-hand" evidence="3">
    <location>
        <begin position="13"/>
        <end position="48"/>
    </location>
</feature>
<keyword evidence="5" id="KW-1185">Reference proteome</keyword>
<evidence type="ECO:0000313" key="5">
    <source>
        <dbReference type="Proteomes" id="UP000444721"/>
    </source>
</evidence>
<gene>
    <name evidence="4" type="ORF">FDP41_004764</name>
</gene>
<evidence type="ECO:0000259" key="3">
    <source>
        <dbReference type="PROSITE" id="PS50222"/>
    </source>
</evidence>
<dbReference type="GeneID" id="68111982"/>
<dbReference type="AlphaFoldDB" id="A0A6A5BPG4"/>
<dbReference type="RefSeq" id="XP_044560801.1">
    <property type="nucleotide sequence ID" value="XM_044708213.1"/>
</dbReference>
<reference evidence="4 5" key="1">
    <citation type="journal article" date="2019" name="Sci. Rep.">
        <title>Nanopore sequencing improves the draft genome of the human pathogenic amoeba Naegleria fowleri.</title>
        <authorList>
            <person name="Liechti N."/>
            <person name="Schurch N."/>
            <person name="Bruggmann R."/>
            <person name="Wittwer M."/>
        </authorList>
    </citation>
    <scope>NUCLEOTIDE SEQUENCE [LARGE SCALE GENOMIC DNA]</scope>
    <source>
        <strain evidence="4 5">ATCC 30894</strain>
    </source>
</reference>
<dbReference type="SUPFAM" id="SSF47473">
    <property type="entry name" value="EF-hand"/>
    <property type="match status" value="1"/>
</dbReference>
<keyword evidence="1" id="KW-0677">Repeat</keyword>
<evidence type="ECO:0000256" key="1">
    <source>
        <dbReference type="ARBA" id="ARBA00022737"/>
    </source>
</evidence>
<protein>
    <recommendedName>
        <fullName evidence="3">EF-hand domain-containing protein</fullName>
    </recommendedName>
</protein>
<dbReference type="VEuPathDB" id="AmoebaDB:FDP41_004764"/>
<evidence type="ECO:0000313" key="4">
    <source>
        <dbReference type="EMBL" id="KAF0976088.1"/>
    </source>
</evidence>
<sequence length="193" mass="21782">MPVNPSMLKKENYHRETYRNIFDMFDSDMDGLLDEQDLLQVFSKLGKTETTKKDISDLINDLNASSKSDQGAGITFDQFVELVGENDEEEKGRKILSFLTSKRSKKVAGIHTEQDLKDAFNLIDEDHDGAITKQEFKNMVIKLQNLGSNASVTSPSASMTISDAEIDYLFSIVESKDSLNFDQFVTLFTKTMI</sequence>